<evidence type="ECO:0000256" key="4">
    <source>
        <dbReference type="ARBA" id="ARBA00022729"/>
    </source>
</evidence>
<keyword evidence="6" id="KW-0325">Glycoprotein</keyword>
<dbReference type="GeneID" id="20084574"/>
<evidence type="ECO:0000256" key="6">
    <source>
        <dbReference type="ARBA" id="ARBA00023180"/>
    </source>
</evidence>
<keyword evidence="3 7" id="KW-0645">Protease</keyword>
<dbReference type="Gene3D" id="1.10.287.410">
    <property type="match status" value="1"/>
</dbReference>
<evidence type="ECO:0000256" key="5">
    <source>
        <dbReference type="ARBA" id="ARBA00022801"/>
    </source>
</evidence>
<keyword evidence="5 7" id="KW-0378">Hydrolase</keyword>
<gene>
    <name evidence="8" type="ORF">H310_07524</name>
</gene>
<dbReference type="PRINTS" id="PR00724">
    <property type="entry name" value="CRBOXYPTASEC"/>
</dbReference>
<keyword evidence="2 7" id="KW-0121">Carboxypeptidase</keyword>
<dbReference type="PROSITE" id="PS00131">
    <property type="entry name" value="CARBOXYPEPT_SER_SER"/>
    <property type="match status" value="1"/>
</dbReference>
<evidence type="ECO:0000313" key="8">
    <source>
        <dbReference type="EMBL" id="ETW00105.1"/>
    </source>
</evidence>
<name>A0A024U1L0_9STRA</name>
<dbReference type="PANTHER" id="PTHR11802">
    <property type="entry name" value="SERINE PROTEASE FAMILY S10 SERINE CARBOXYPEPTIDASE"/>
    <property type="match status" value="1"/>
</dbReference>
<dbReference type="Gene3D" id="3.40.50.1820">
    <property type="entry name" value="alpha/beta hydrolase"/>
    <property type="match status" value="1"/>
</dbReference>
<dbReference type="SUPFAM" id="SSF53474">
    <property type="entry name" value="alpha/beta-Hydrolases"/>
    <property type="match status" value="1"/>
</dbReference>
<dbReference type="EMBL" id="KI913965">
    <property type="protein sequence ID" value="ETW00105.1"/>
    <property type="molecule type" value="Genomic_DNA"/>
</dbReference>
<dbReference type="PANTHER" id="PTHR11802:SF113">
    <property type="entry name" value="SERINE CARBOXYPEPTIDASE CTSA-4.1"/>
    <property type="match status" value="1"/>
</dbReference>
<dbReference type="InterPro" id="IPR029058">
    <property type="entry name" value="AB_hydrolase_fold"/>
</dbReference>
<accession>A0A024U1L0</accession>
<dbReference type="PROSITE" id="PS00560">
    <property type="entry name" value="CARBOXYPEPT_SER_HIS"/>
    <property type="match status" value="1"/>
</dbReference>
<evidence type="ECO:0000256" key="2">
    <source>
        <dbReference type="ARBA" id="ARBA00022645"/>
    </source>
</evidence>
<dbReference type="RefSeq" id="XP_008871130.1">
    <property type="nucleotide sequence ID" value="XM_008872908.1"/>
</dbReference>
<dbReference type="InterPro" id="IPR001563">
    <property type="entry name" value="Peptidase_S10"/>
</dbReference>
<dbReference type="VEuPathDB" id="FungiDB:H310_07524"/>
<protein>
    <recommendedName>
        <fullName evidence="7">Carboxypeptidase</fullName>
        <ecNumber evidence="7">3.4.16.-</ecNumber>
    </recommendedName>
</protein>
<dbReference type="InterPro" id="IPR033124">
    <property type="entry name" value="Ser_caboxypep_his_AS"/>
</dbReference>
<dbReference type="EC" id="3.4.16.-" evidence="7"/>
<dbReference type="GO" id="GO:0006508">
    <property type="term" value="P:proteolysis"/>
    <property type="evidence" value="ECO:0007669"/>
    <property type="project" value="UniProtKB-KW"/>
</dbReference>
<organism evidence="8">
    <name type="scientific">Aphanomyces invadans</name>
    <dbReference type="NCBI Taxonomy" id="157072"/>
    <lineage>
        <taxon>Eukaryota</taxon>
        <taxon>Sar</taxon>
        <taxon>Stramenopiles</taxon>
        <taxon>Oomycota</taxon>
        <taxon>Saprolegniomycetes</taxon>
        <taxon>Saprolegniales</taxon>
        <taxon>Verrucalvaceae</taxon>
        <taxon>Aphanomyces</taxon>
    </lineage>
</organism>
<evidence type="ECO:0000256" key="7">
    <source>
        <dbReference type="RuleBase" id="RU361156"/>
    </source>
</evidence>
<proteinExistence type="inferred from homology"/>
<sequence>MSSEQAPLFRVVTKPRKAKTSSKTLLYAVGALGALATVATVLTHETARVAQVPSVQLALVNNTVFCDTTKQESGYIQLPHKVNDNYFYWFFESRSNPEKDPLVLWLTGGPGSSSIFALLTENGPCTIDANLNTVLNPHSWTNHANVIWLDQPTDVGFSYGDNKDDDHNEVDVGRNIYAFLQGFLKKHPQFKSHPFFITGESYGGHYVPSAAYYIVNQVPGQGEVKINLKGISVGNGLTDSVIQIPYTADMVDNAYNITLVAPDKVPALKAAAEAVGKLVRACQTTKNENQTCVQAQENWYNLVVAPLTETSKRNPYDIREDCTNGCIDYMRYGERFLNSPVVQAKLHVNKMWVESTWRVYQDFSVDFMKSYAQYVPNLLASGVRVLIYAGDADLMCNWMGNEAWTKKLEWPGKAAYNEARVKPFMVKGKKAGEVRSSHDLTFVRVYNAGHMVPMDQPEVSLALINRFFNHVPLDRDLVHRN</sequence>
<dbReference type="GO" id="GO:0004185">
    <property type="term" value="F:serine-type carboxypeptidase activity"/>
    <property type="evidence" value="ECO:0007669"/>
    <property type="project" value="UniProtKB-UniRule"/>
</dbReference>
<dbReference type="OrthoDB" id="1621027at2759"/>
<evidence type="ECO:0000256" key="1">
    <source>
        <dbReference type="ARBA" id="ARBA00009431"/>
    </source>
</evidence>
<dbReference type="InterPro" id="IPR018202">
    <property type="entry name" value="Ser_caboxypep_ser_AS"/>
</dbReference>
<reference evidence="8" key="1">
    <citation type="submission" date="2013-12" db="EMBL/GenBank/DDBJ databases">
        <title>The Genome Sequence of Aphanomyces invadans NJM9701.</title>
        <authorList>
            <consortium name="The Broad Institute Genomics Platform"/>
            <person name="Russ C."/>
            <person name="Tyler B."/>
            <person name="van West P."/>
            <person name="Dieguez-Uribeondo J."/>
            <person name="Young S.K."/>
            <person name="Zeng Q."/>
            <person name="Gargeya S."/>
            <person name="Fitzgerald M."/>
            <person name="Abouelleil A."/>
            <person name="Alvarado L."/>
            <person name="Chapman S.B."/>
            <person name="Gainer-Dewar J."/>
            <person name="Goldberg J."/>
            <person name="Griggs A."/>
            <person name="Gujja S."/>
            <person name="Hansen M."/>
            <person name="Howarth C."/>
            <person name="Imamovic A."/>
            <person name="Ireland A."/>
            <person name="Larimer J."/>
            <person name="McCowan C."/>
            <person name="Murphy C."/>
            <person name="Pearson M."/>
            <person name="Poon T.W."/>
            <person name="Priest M."/>
            <person name="Roberts A."/>
            <person name="Saif S."/>
            <person name="Shea T."/>
            <person name="Sykes S."/>
            <person name="Wortman J."/>
            <person name="Nusbaum C."/>
            <person name="Birren B."/>
        </authorList>
    </citation>
    <scope>NUCLEOTIDE SEQUENCE [LARGE SCALE GENOMIC DNA]</scope>
    <source>
        <strain evidence="8">NJM9701</strain>
    </source>
</reference>
<dbReference type="eggNOG" id="KOG1282">
    <property type="taxonomic scope" value="Eukaryota"/>
</dbReference>
<dbReference type="Pfam" id="PF00450">
    <property type="entry name" value="Peptidase_S10"/>
    <property type="match status" value="1"/>
</dbReference>
<keyword evidence="4" id="KW-0732">Signal</keyword>
<comment type="similarity">
    <text evidence="1 7">Belongs to the peptidase S10 family.</text>
</comment>
<dbReference type="AlphaFoldDB" id="A0A024U1L0"/>
<evidence type="ECO:0000256" key="3">
    <source>
        <dbReference type="ARBA" id="ARBA00022670"/>
    </source>
</evidence>